<dbReference type="STRING" id="1855383.SAMN05216548_11513"/>
<dbReference type="InterPro" id="IPR024291">
    <property type="entry name" value="DUF3829"/>
</dbReference>
<gene>
    <name evidence="1" type="ORF">SAMN05216548_11513</name>
</gene>
<protein>
    <recommendedName>
        <fullName evidence="3">DUF3829 domain-containing protein</fullName>
    </recommendedName>
</protein>
<dbReference type="EMBL" id="FOFG01000015">
    <property type="protein sequence ID" value="SER31519.1"/>
    <property type="molecule type" value="Genomic_DNA"/>
</dbReference>
<dbReference type="RefSeq" id="WP_177176913.1">
    <property type="nucleotide sequence ID" value="NZ_FOFG01000015.1"/>
</dbReference>
<evidence type="ECO:0000313" key="2">
    <source>
        <dbReference type="Proteomes" id="UP000199647"/>
    </source>
</evidence>
<evidence type="ECO:0000313" key="1">
    <source>
        <dbReference type="EMBL" id="SER31519.1"/>
    </source>
</evidence>
<evidence type="ECO:0008006" key="3">
    <source>
        <dbReference type="Google" id="ProtNLM"/>
    </source>
</evidence>
<dbReference type="Proteomes" id="UP000199647">
    <property type="component" value="Unassembled WGS sequence"/>
</dbReference>
<name>A0A1H9N771_9HYPH</name>
<sequence>MIRQFALGLMLLGTSTFVAGCDDQNKKEPSQASAKITSSQAEIEKYNDYIGVANDLTRGFREALDSYRERIVPKLATAKPLNEYYVEQDNRIDRLASELKDALALAAPIPEIDAAAQSFRSALEQLSPISHELSNYADSKGYLADKGDKARARNADYLAALTETAQQEAAFMDGVDKRDRVLTKRRFDEAPKDTAAYFRAGLIFYSKTAMDDAARLFGEPSSEELRNTFETDINQVNDAANNWNAKMKASANCSGMMSSINSFLAQGRTVIEKLRNGSYEAEEKRKSPLPASLRLGTLQAGAKDLNQQFNNMINSFNRPSC</sequence>
<reference evidence="1 2" key="1">
    <citation type="submission" date="2016-10" db="EMBL/GenBank/DDBJ databases">
        <authorList>
            <person name="de Groot N.N."/>
        </authorList>
    </citation>
    <scope>NUCLEOTIDE SEQUENCE [LARGE SCALE GENOMIC DNA]</scope>
    <source>
        <strain evidence="1 2">A52C2</strain>
    </source>
</reference>
<dbReference type="PROSITE" id="PS51257">
    <property type="entry name" value="PROKAR_LIPOPROTEIN"/>
    <property type="match status" value="1"/>
</dbReference>
<organism evidence="1 2">
    <name type="scientific">Faunimonas pinastri</name>
    <dbReference type="NCBI Taxonomy" id="1855383"/>
    <lineage>
        <taxon>Bacteria</taxon>
        <taxon>Pseudomonadati</taxon>
        <taxon>Pseudomonadota</taxon>
        <taxon>Alphaproteobacteria</taxon>
        <taxon>Hyphomicrobiales</taxon>
        <taxon>Afifellaceae</taxon>
        <taxon>Faunimonas</taxon>
    </lineage>
</organism>
<accession>A0A1H9N771</accession>
<dbReference type="Pfam" id="PF12889">
    <property type="entry name" value="DUF3829"/>
    <property type="match status" value="1"/>
</dbReference>
<keyword evidence="2" id="KW-1185">Reference proteome</keyword>
<proteinExistence type="predicted"/>
<dbReference type="AlphaFoldDB" id="A0A1H9N771"/>